<gene>
    <name evidence="1" type="ORF">DCF15_18995</name>
</gene>
<keyword evidence="1" id="KW-0328">Glycosyltransferase</keyword>
<feature type="non-terminal residue" evidence="1">
    <location>
        <position position="1"/>
    </location>
</feature>
<reference evidence="2" key="1">
    <citation type="submission" date="2018-04" db="EMBL/GenBank/DDBJ databases">
        <authorList>
            <person name="Cornet L."/>
        </authorList>
    </citation>
    <scope>NUCLEOTIDE SEQUENCE [LARGE SCALE GENOMIC DNA]</scope>
</reference>
<dbReference type="GO" id="GO:0016757">
    <property type="term" value="F:glycosyltransferase activity"/>
    <property type="evidence" value="ECO:0007669"/>
    <property type="project" value="UniProtKB-KW"/>
</dbReference>
<keyword evidence="1" id="KW-0808">Transferase</keyword>
<protein>
    <submittedName>
        <fullName evidence="1">ATP phosphoribosyltransferase regulatory subunit</fullName>
    </submittedName>
</protein>
<name>A0A2W4WR63_9CYAN</name>
<accession>A0A2W4WR63</accession>
<dbReference type="EMBL" id="QBMP01000273">
    <property type="protein sequence ID" value="PZO47446.1"/>
    <property type="molecule type" value="Genomic_DNA"/>
</dbReference>
<evidence type="ECO:0000313" key="2">
    <source>
        <dbReference type="Proteomes" id="UP000249794"/>
    </source>
</evidence>
<dbReference type="Proteomes" id="UP000249794">
    <property type="component" value="Unassembled WGS sequence"/>
</dbReference>
<proteinExistence type="predicted"/>
<sequence length="47" mass="5392">QRIRVRVEIGLDLTQSAEEVRAIAQKRNIARIAWISDQGLPDIEILH</sequence>
<comment type="caution">
    <text evidence="1">The sequence shown here is derived from an EMBL/GenBank/DDBJ whole genome shotgun (WGS) entry which is preliminary data.</text>
</comment>
<organism evidence="1 2">
    <name type="scientific">Phormidesmis priestleyi</name>
    <dbReference type="NCBI Taxonomy" id="268141"/>
    <lineage>
        <taxon>Bacteria</taxon>
        <taxon>Bacillati</taxon>
        <taxon>Cyanobacteriota</taxon>
        <taxon>Cyanophyceae</taxon>
        <taxon>Leptolyngbyales</taxon>
        <taxon>Leptolyngbyaceae</taxon>
        <taxon>Phormidesmis</taxon>
    </lineage>
</organism>
<dbReference type="AlphaFoldDB" id="A0A2W4WR63"/>
<reference evidence="1 2" key="2">
    <citation type="submission" date="2018-06" db="EMBL/GenBank/DDBJ databases">
        <title>Metagenomic assembly of (sub)arctic Cyanobacteria and their associated microbiome from non-axenic cultures.</title>
        <authorList>
            <person name="Baurain D."/>
        </authorList>
    </citation>
    <scope>NUCLEOTIDE SEQUENCE [LARGE SCALE GENOMIC DNA]</scope>
    <source>
        <strain evidence="1">ULC027bin1</strain>
    </source>
</reference>
<evidence type="ECO:0000313" key="1">
    <source>
        <dbReference type="EMBL" id="PZO47446.1"/>
    </source>
</evidence>